<name>A0AAD6MWI5_9EURO</name>
<sequence>MELSTQNLLPSWSKTAPIHTARLIVRPFQWTDLESLHKLRTIPKVMQWTIQGTIDSSIQQTRDWMKIFIDETDSARRNFNFVVTLRNDNSDDPANCQLIGVCGLVALDSLPVSPLPMLGYMFSPEAWGKGYATETVLGFQREWRRLVDLAQQTHSIPPESVEELYQIRAVTLESNVASAGVLRKCGWTMYEKVEEEDKSLLRWSVTCS</sequence>
<dbReference type="PANTHER" id="PTHR43792:SF1">
    <property type="entry name" value="N-ACETYLTRANSFERASE DOMAIN-CONTAINING PROTEIN"/>
    <property type="match status" value="1"/>
</dbReference>
<dbReference type="GO" id="GO:0016747">
    <property type="term" value="F:acyltransferase activity, transferring groups other than amino-acyl groups"/>
    <property type="evidence" value="ECO:0007669"/>
    <property type="project" value="InterPro"/>
</dbReference>
<evidence type="ECO:0000313" key="2">
    <source>
        <dbReference type="EMBL" id="KAJ5727635.1"/>
    </source>
</evidence>
<reference evidence="2" key="2">
    <citation type="submission" date="2023-01" db="EMBL/GenBank/DDBJ databases">
        <authorList>
            <person name="Petersen C."/>
        </authorList>
    </citation>
    <scope>NUCLEOTIDE SEQUENCE</scope>
    <source>
        <strain evidence="2">IBT 17514</strain>
    </source>
</reference>
<dbReference type="EMBL" id="JAQJAN010000006">
    <property type="protein sequence ID" value="KAJ5727635.1"/>
    <property type="molecule type" value="Genomic_DNA"/>
</dbReference>
<reference evidence="2" key="1">
    <citation type="journal article" date="2023" name="IMA Fungus">
        <title>Comparative genomic study of the Penicillium genus elucidates a diverse pangenome and 15 lateral gene transfer events.</title>
        <authorList>
            <person name="Petersen C."/>
            <person name="Sorensen T."/>
            <person name="Nielsen M.R."/>
            <person name="Sondergaard T.E."/>
            <person name="Sorensen J.L."/>
            <person name="Fitzpatrick D.A."/>
            <person name="Frisvad J.C."/>
            <person name="Nielsen K.L."/>
        </authorList>
    </citation>
    <scope>NUCLEOTIDE SEQUENCE</scope>
    <source>
        <strain evidence="2">IBT 17514</strain>
    </source>
</reference>
<evidence type="ECO:0000259" key="1">
    <source>
        <dbReference type="Pfam" id="PF13302"/>
    </source>
</evidence>
<dbReference type="InterPro" id="IPR000182">
    <property type="entry name" value="GNAT_dom"/>
</dbReference>
<dbReference type="InterPro" id="IPR016181">
    <property type="entry name" value="Acyl_CoA_acyltransferase"/>
</dbReference>
<dbReference type="PANTHER" id="PTHR43792">
    <property type="entry name" value="GNAT FAMILY, PUTATIVE (AFU_ORTHOLOGUE AFUA_3G00765)-RELATED-RELATED"/>
    <property type="match status" value="1"/>
</dbReference>
<dbReference type="AlphaFoldDB" id="A0AAD6MWI5"/>
<dbReference type="Gene3D" id="3.40.630.30">
    <property type="match status" value="1"/>
</dbReference>
<dbReference type="InterPro" id="IPR051531">
    <property type="entry name" value="N-acetyltransferase"/>
</dbReference>
<proteinExistence type="predicted"/>
<gene>
    <name evidence="2" type="ORF">N7493_005455</name>
</gene>
<evidence type="ECO:0000313" key="3">
    <source>
        <dbReference type="Proteomes" id="UP001215712"/>
    </source>
</evidence>
<dbReference type="SUPFAM" id="SSF55729">
    <property type="entry name" value="Acyl-CoA N-acyltransferases (Nat)"/>
    <property type="match status" value="1"/>
</dbReference>
<protein>
    <submittedName>
        <fullName evidence="2">GNAT domain-containing protein</fullName>
    </submittedName>
</protein>
<organism evidence="2 3">
    <name type="scientific">Penicillium malachiteum</name>
    <dbReference type="NCBI Taxonomy" id="1324776"/>
    <lineage>
        <taxon>Eukaryota</taxon>
        <taxon>Fungi</taxon>
        <taxon>Dikarya</taxon>
        <taxon>Ascomycota</taxon>
        <taxon>Pezizomycotina</taxon>
        <taxon>Eurotiomycetes</taxon>
        <taxon>Eurotiomycetidae</taxon>
        <taxon>Eurotiales</taxon>
        <taxon>Aspergillaceae</taxon>
        <taxon>Penicillium</taxon>
    </lineage>
</organism>
<feature type="domain" description="N-acetyltransferase" evidence="1">
    <location>
        <begin position="22"/>
        <end position="187"/>
    </location>
</feature>
<keyword evidence="3" id="KW-1185">Reference proteome</keyword>
<dbReference type="Proteomes" id="UP001215712">
    <property type="component" value="Unassembled WGS sequence"/>
</dbReference>
<accession>A0AAD6MWI5</accession>
<dbReference type="Pfam" id="PF13302">
    <property type="entry name" value="Acetyltransf_3"/>
    <property type="match status" value="1"/>
</dbReference>
<comment type="caution">
    <text evidence="2">The sequence shown here is derived from an EMBL/GenBank/DDBJ whole genome shotgun (WGS) entry which is preliminary data.</text>
</comment>